<dbReference type="SUPFAM" id="SSF55811">
    <property type="entry name" value="Nudix"/>
    <property type="match status" value="1"/>
</dbReference>
<dbReference type="PROSITE" id="PS51462">
    <property type="entry name" value="NUDIX"/>
    <property type="match status" value="1"/>
</dbReference>
<evidence type="ECO:0000256" key="4">
    <source>
        <dbReference type="ARBA" id="ARBA00022842"/>
    </source>
</evidence>
<evidence type="ECO:0000256" key="5">
    <source>
        <dbReference type="RuleBase" id="RU003476"/>
    </source>
</evidence>
<dbReference type="Gene3D" id="3.90.79.10">
    <property type="entry name" value="Nucleoside Triphosphate Pyrophosphohydrolase"/>
    <property type="match status" value="1"/>
</dbReference>
<keyword evidence="4" id="KW-0460">Magnesium</keyword>
<proteinExistence type="inferred from homology"/>
<comment type="caution">
    <text evidence="7">The sequence shown here is derived from an EMBL/GenBank/DDBJ whole genome shotgun (WGS) entry which is preliminary data.</text>
</comment>
<keyword evidence="3 5" id="KW-0378">Hydrolase</keyword>
<dbReference type="RefSeq" id="WP_130513146.1">
    <property type="nucleotide sequence ID" value="NZ_SHKY01000001.1"/>
</dbReference>
<organism evidence="7 8">
    <name type="scientific">Krasilnikovia cinnamomea</name>
    <dbReference type="NCBI Taxonomy" id="349313"/>
    <lineage>
        <taxon>Bacteria</taxon>
        <taxon>Bacillati</taxon>
        <taxon>Actinomycetota</taxon>
        <taxon>Actinomycetes</taxon>
        <taxon>Micromonosporales</taxon>
        <taxon>Micromonosporaceae</taxon>
        <taxon>Krasilnikovia</taxon>
    </lineage>
</organism>
<dbReference type="PRINTS" id="PR00502">
    <property type="entry name" value="NUDIXFAMILY"/>
</dbReference>
<feature type="domain" description="Nudix hydrolase" evidence="6">
    <location>
        <begin position="2"/>
        <end position="146"/>
    </location>
</feature>
<dbReference type="OrthoDB" id="9804442at2"/>
<comment type="similarity">
    <text evidence="2 5">Belongs to the Nudix hydrolase family.</text>
</comment>
<dbReference type="InterPro" id="IPR020476">
    <property type="entry name" value="Nudix_hydrolase"/>
</dbReference>
<evidence type="ECO:0000256" key="2">
    <source>
        <dbReference type="ARBA" id="ARBA00005582"/>
    </source>
</evidence>
<dbReference type="EMBL" id="SHKY01000001">
    <property type="protein sequence ID" value="RZU49749.1"/>
    <property type="molecule type" value="Genomic_DNA"/>
</dbReference>
<dbReference type="PANTHER" id="PTHR43046:SF12">
    <property type="entry name" value="GDP-MANNOSE MANNOSYL HYDROLASE"/>
    <property type="match status" value="1"/>
</dbReference>
<dbReference type="GO" id="GO:0016787">
    <property type="term" value="F:hydrolase activity"/>
    <property type="evidence" value="ECO:0007669"/>
    <property type="project" value="UniProtKB-KW"/>
</dbReference>
<evidence type="ECO:0000313" key="8">
    <source>
        <dbReference type="Proteomes" id="UP000292564"/>
    </source>
</evidence>
<dbReference type="Pfam" id="PF00293">
    <property type="entry name" value="NUDIX"/>
    <property type="match status" value="1"/>
</dbReference>
<dbReference type="InterPro" id="IPR015797">
    <property type="entry name" value="NUDIX_hydrolase-like_dom_sf"/>
</dbReference>
<gene>
    <name evidence="7" type="ORF">EV385_1503</name>
</gene>
<keyword evidence="8" id="KW-1185">Reference proteome</keyword>
<name>A0A4Q7ZI25_9ACTN</name>
<evidence type="ECO:0000313" key="7">
    <source>
        <dbReference type="EMBL" id="RZU49749.1"/>
    </source>
</evidence>
<dbReference type="InterPro" id="IPR000086">
    <property type="entry name" value="NUDIX_hydrolase_dom"/>
</dbReference>
<comment type="cofactor">
    <cofactor evidence="1">
        <name>Mg(2+)</name>
        <dbReference type="ChEBI" id="CHEBI:18420"/>
    </cofactor>
</comment>
<dbReference type="PANTHER" id="PTHR43046">
    <property type="entry name" value="GDP-MANNOSE MANNOSYL HYDROLASE"/>
    <property type="match status" value="1"/>
</dbReference>
<protein>
    <submittedName>
        <fullName evidence="7">NUDIX domain-containing protein</fullName>
    </submittedName>
</protein>
<evidence type="ECO:0000256" key="1">
    <source>
        <dbReference type="ARBA" id="ARBA00001946"/>
    </source>
</evidence>
<dbReference type="PROSITE" id="PS00893">
    <property type="entry name" value="NUDIX_BOX"/>
    <property type="match status" value="1"/>
</dbReference>
<dbReference type="Proteomes" id="UP000292564">
    <property type="component" value="Unassembled WGS sequence"/>
</dbReference>
<dbReference type="CDD" id="cd04685">
    <property type="entry name" value="NUDIX_Hydrolase"/>
    <property type="match status" value="1"/>
</dbReference>
<accession>A0A4Q7ZI25</accession>
<dbReference type="AlphaFoldDB" id="A0A4Q7ZI25"/>
<dbReference type="InterPro" id="IPR020084">
    <property type="entry name" value="NUDIX_hydrolase_CS"/>
</dbReference>
<evidence type="ECO:0000259" key="6">
    <source>
        <dbReference type="PROSITE" id="PS51462"/>
    </source>
</evidence>
<reference evidence="7 8" key="1">
    <citation type="submission" date="2019-02" db="EMBL/GenBank/DDBJ databases">
        <title>Sequencing the genomes of 1000 actinobacteria strains.</title>
        <authorList>
            <person name="Klenk H.-P."/>
        </authorList>
    </citation>
    <scope>NUCLEOTIDE SEQUENCE [LARGE SCALE GENOMIC DNA]</scope>
    <source>
        <strain evidence="7 8">DSM 45162</strain>
    </source>
</reference>
<sequence>MTNRPAARVLLIDAAGRILLFHGGDPVAPDRSWWFTPGGGLDPGETAAQGAARELFEETGLRVDPAELGEPVWHQVVEFSYRHRWYRQDQQFYLLRVEQWQVDTGGFEEEERTSVDGHRWWSLAELETTDEDVYPEELPDLLRRLVPDGLPQGGR</sequence>
<evidence type="ECO:0000256" key="3">
    <source>
        <dbReference type="ARBA" id="ARBA00022801"/>
    </source>
</evidence>